<feature type="region of interest" description="Disordered" evidence="1">
    <location>
        <begin position="187"/>
        <end position="215"/>
    </location>
</feature>
<evidence type="ECO:0000256" key="1">
    <source>
        <dbReference type="SAM" id="MobiDB-lite"/>
    </source>
</evidence>
<evidence type="ECO:0000313" key="3">
    <source>
        <dbReference type="EMBL" id="CAD7229142.1"/>
    </source>
</evidence>
<dbReference type="AlphaFoldDB" id="A0A7R8WDT0"/>
<keyword evidence="2" id="KW-0732">Signal</keyword>
<evidence type="ECO:0000256" key="2">
    <source>
        <dbReference type="SAM" id="SignalP"/>
    </source>
</evidence>
<gene>
    <name evidence="3" type="ORF">CTOB1V02_LOCUS7015</name>
</gene>
<protein>
    <submittedName>
        <fullName evidence="3">Uncharacterized protein</fullName>
    </submittedName>
</protein>
<dbReference type="EMBL" id="OB661891">
    <property type="protein sequence ID" value="CAD7229142.1"/>
    <property type="molecule type" value="Genomic_DNA"/>
</dbReference>
<reference evidence="3" key="1">
    <citation type="submission" date="2020-11" db="EMBL/GenBank/DDBJ databases">
        <authorList>
            <person name="Tran Van P."/>
        </authorList>
    </citation>
    <scope>NUCLEOTIDE SEQUENCE</scope>
</reference>
<name>A0A7R8WDT0_9CRUS</name>
<feature type="compositionally biased region" description="Polar residues" evidence="1">
    <location>
        <begin position="187"/>
        <end position="197"/>
    </location>
</feature>
<accession>A0A7R8WDT0</accession>
<feature type="chain" id="PRO_5044006016" evidence="2">
    <location>
        <begin position="16"/>
        <end position="330"/>
    </location>
</feature>
<proteinExistence type="predicted"/>
<organism evidence="3">
    <name type="scientific">Cyprideis torosa</name>
    <dbReference type="NCBI Taxonomy" id="163714"/>
    <lineage>
        <taxon>Eukaryota</taxon>
        <taxon>Metazoa</taxon>
        <taxon>Ecdysozoa</taxon>
        <taxon>Arthropoda</taxon>
        <taxon>Crustacea</taxon>
        <taxon>Oligostraca</taxon>
        <taxon>Ostracoda</taxon>
        <taxon>Podocopa</taxon>
        <taxon>Podocopida</taxon>
        <taxon>Cytherocopina</taxon>
        <taxon>Cytheroidea</taxon>
        <taxon>Cytherideidae</taxon>
        <taxon>Cyprideis</taxon>
    </lineage>
</organism>
<sequence length="330" mass="38573">MKIALLFLCVAAATASPGGTNGANGVNGNGKKASFYDKSQSTKSARSFDYPYSDKASFDYGDSGSKAKSYYRHPFFSNAFNYKKQDQPSSFPFVFQSTGLVPSKLSRDELYTTASYLKEKLDRTLQNQDIKDFFRMQAINECAQELNEAYARFYFNQRKNQEETMKEELKHVMTTDLIKQIISTAQQSDPVQMFSSSKNKDKEEEEEEEEEKKNLIIDQANRLYYPERKDYVKSESVAPKPYFPSYSGKSFYAPPYYNFYNSGKSPYYNYYRSENSPYYVSPYSGKSPYYNYYRSENSPYYVAPYLGNDYFYNYERKNQEETVKDSYKKY</sequence>
<feature type="signal peptide" evidence="2">
    <location>
        <begin position="1"/>
        <end position="15"/>
    </location>
</feature>